<dbReference type="RefSeq" id="WP_178368322.1">
    <property type="nucleotide sequence ID" value="NZ_JACADJ010000130.1"/>
</dbReference>
<dbReference type="Gene3D" id="3.30.450.20">
    <property type="entry name" value="PAS domain"/>
    <property type="match status" value="2"/>
</dbReference>
<dbReference type="InterPro" id="IPR001610">
    <property type="entry name" value="PAC"/>
</dbReference>
<comment type="caution">
    <text evidence="11">The sequence shown here is derived from an EMBL/GenBank/DDBJ whole genome shotgun (WGS) entry which is preliminary data.</text>
</comment>
<dbReference type="Gene3D" id="3.30.565.10">
    <property type="entry name" value="Histidine kinase-like ATPase, C-terminal domain"/>
    <property type="match status" value="1"/>
</dbReference>
<dbReference type="Proteomes" id="UP000553343">
    <property type="component" value="Unassembled WGS sequence"/>
</dbReference>
<evidence type="ECO:0000259" key="10">
    <source>
        <dbReference type="PROSITE" id="PS50113"/>
    </source>
</evidence>
<dbReference type="PANTHER" id="PTHR43304:SF1">
    <property type="entry name" value="PAC DOMAIN-CONTAINING PROTEIN"/>
    <property type="match status" value="1"/>
</dbReference>
<keyword evidence="5" id="KW-0418">Kinase</keyword>
<evidence type="ECO:0000256" key="5">
    <source>
        <dbReference type="ARBA" id="ARBA00022777"/>
    </source>
</evidence>
<evidence type="ECO:0000259" key="7">
    <source>
        <dbReference type="PROSITE" id="PS50109"/>
    </source>
</evidence>
<dbReference type="PANTHER" id="PTHR43304">
    <property type="entry name" value="PHYTOCHROME-LIKE PROTEIN CPH1"/>
    <property type="match status" value="1"/>
</dbReference>
<dbReference type="InterPro" id="IPR003661">
    <property type="entry name" value="HisK_dim/P_dom"/>
</dbReference>
<dbReference type="EMBL" id="JACADJ010000130">
    <property type="protein sequence ID" value="NWH06877.1"/>
    <property type="molecule type" value="Genomic_DNA"/>
</dbReference>
<dbReference type="GO" id="GO:0000155">
    <property type="term" value="F:phosphorelay sensor kinase activity"/>
    <property type="evidence" value="ECO:0007669"/>
    <property type="project" value="InterPro"/>
</dbReference>
<dbReference type="PROSITE" id="PS50109">
    <property type="entry name" value="HIS_KIN"/>
    <property type="match status" value="1"/>
</dbReference>
<dbReference type="InterPro" id="IPR052162">
    <property type="entry name" value="Sensor_kinase/Photoreceptor"/>
</dbReference>
<dbReference type="PROSITE" id="PS50112">
    <property type="entry name" value="PAS"/>
    <property type="match status" value="2"/>
</dbReference>
<dbReference type="InterPro" id="IPR013655">
    <property type="entry name" value="PAS_fold_3"/>
</dbReference>
<dbReference type="InterPro" id="IPR000700">
    <property type="entry name" value="PAS-assoc_C"/>
</dbReference>
<dbReference type="EC" id="2.7.13.3" evidence="2"/>
<proteinExistence type="predicted"/>
<dbReference type="InterPro" id="IPR001789">
    <property type="entry name" value="Sig_transdc_resp-reg_receiver"/>
</dbReference>
<dbReference type="AlphaFoldDB" id="A0A850TF21"/>
<reference evidence="11 12" key="1">
    <citation type="submission" date="2020-06" db="EMBL/GenBank/DDBJ databases">
        <title>High-quality draft genome of sulfate reducer Desulfobacter latus type strain AcrS2 isolated from marine sediment.</title>
        <authorList>
            <person name="Hoppe M."/>
            <person name="Larsen C.K."/>
            <person name="Marshall I.P.G."/>
            <person name="Schramm A."/>
            <person name="Marietou A.G."/>
        </authorList>
    </citation>
    <scope>NUCLEOTIDE SEQUENCE [LARGE SCALE GENOMIC DNA]</scope>
    <source>
        <strain evidence="11 12">AcRS2</strain>
    </source>
</reference>
<dbReference type="Gene3D" id="3.40.50.2300">
    <property type="match status" value="1"/>
</dbReference>
<dbReference type="Pfam" id="PF00512">
    <property type="entry name" value="HisKA"/>
    <property type="match status" value="1"/>
</dbReference>
<dbReference type="Gene3D" id="1.10.287.130">
    <property type="match status" value="1"/>
</dbReference>
<keyword evidence="12" id="KW-1185">Reference proteome</keyword>
<dbReference type="InterPro" id="IPR003594">
    <property type="entry name" value="HATPase_dom"/>
</dbReference>
<dbReference type="InterPro" id="IPR011006">
    <property type="entry name" value="CheY-like_superfamily"/>
</dbReference>
<name>A0A850TF21_9BACT</name>
<evidence type="ECO:0000259" key="9">
    <source>
        <dbReference type="PROSITE" id="PS50112"/>
    </source>
</evidence>
<dbReference type="Pfam" id="PF02518">
    <property type="entry name" value="HATPase_c"/>
    <property type="match status" value="1"/>
</dbReference>
<dbReference type="SMART" id="SM00388">
    <property type="entry name" value="HisKA"/>
    <property type="match status" value="1"/>
</dbReference>
<dbReference type="SMART" id="SM00387">
    <property type="entry name" value="HATPase_c"/>
    <property type="match status" value="1"/>
</dbReference>
<feature type="domain" description="PAS" evidence="9">
    <location>
        <begin position="53"/>
        <end position="102"/>
    </location>
</feature>
<dbReference type="SUPFAM" id="SSF47384">
    <property type="entry name" value="Homodimeric domain of signal transducing histidine kinase"/>
    <property type="match status" value="1"/>
</dbReference>
<comment type="catalytic activity">
    <reaction evidence="1">
        <text>ATP + protein L-histidine = ADP + protein N-phospho-L-histidine.</text>
        <dbReference type="EC" id="2.7.13.3"/>
    </reaction>
</comment>
<evidence type="ECO:0000313" key="12">
    <source>
        <dbReference type="Proteomes" id="UP000553343"/>
    </source>
</evidence>
<dbReference type="SMART" id="SM00086">
    <property type="entry name" value="PAC"/>
    <property type="match status" value="1"/>
</dbReference>
<evidence type="ECO:0000313" key="11">
    <source>
        <dbReference type="EMBL" id="NWH06877.1"/>
    </source>
</evidence>
<dbReference type="SUPFAM" id="SSF55785">
    <property type="entry name" value="PYP-like sensor domain (PAS domain)"/>
    <property type="match status" value="2"/>
</dbReference>
<evidence type="ECO:0000256" key="6">
    <source>
        <dbReference type="PROSITE-ProRule" id="PRU00169"/>
    </source>
</evidence>
<dbReference type="NCBIfam" id="TIGR00229">
    <property type="entry name" value="sensory_box"/>
    <property type="match status" value="2"/>
</dbReference>
<dbReference type="InterPro" id="IPR035965">
    <property type="entry name" value="PAS-like_dom_sf"/>
</dbReference>
<keyword evidence="3 6" id="KW-0597">Phosphoprotein</keyword>
<dbReference type="InterPro" id="IPR005467">
    <property type="entry name" value="His_kinase_dom"/>
</dbReference>
<feature type="modified residue" description="4-aspartylphosphate" evidence="6">
    <location>
        <position position="617"/>
    </location>
</feature>
<evidence type="ECO:0000256" key="2">
    <source>
        <dbReference type="ARBA" id="ARBA00012438"/>
    </source>
</evidence>
<evidence type="ECO:0000259" key="8">
    <source>
        <dbReference type="PROSITE" id="PS50110"/>
    </source>
</evidence>
<dbReference type="SUPFAM" id="SSF52172">
    <property type="entry name" value="CheY-like"/>
    <property type="match status" value="1"/>
</dbReference>
<keyword evidence="4" id="KW-0808">Transferase</keyword>
<dbReference type="InterPro" id="IPR036097">
    <property type="entry name" value="HisK_dim/P_sf"/>
</dbReference>
<dbReference type="Pfam" id="PF00072">
    <property type="entry name" value="Response_reg"/>
    <property type="match status" value="1"/>
</dbReference>
<dbReference type="InterPro" id="IPR004358">
    <property type="entry name" value="Sig_transdc_His_kin-like_C"/>
</dbReference>
<dbReference type="CDD" id="cd00082">
    <property type="entry name" value="HisKA"/>
    <property type="match status" value="1"/>
</dbReference>
<dbReference type="PRINTS" id="PR00344">
    <property type="entry name" value="BCTRLSENSOR"/>
</dbReference>
<feature type="domain" description="Response regulatory" evidence="8">
    <location>
        <begin position="566"/>
        <end position="682"/>
    </location>
</feature>
<gene>
    <name evidence="11" type="ORF">HXW94_18160</name>
</gene>
<feature type="domain" description="PAC" evidence="10">
    <location>
        <begin position="258"/>
        <end position="311"/>
    </location>
</feature>
<dbReference type="SUPFAM" id="SSF55874">
    <property type="entry name" value="ATPase domain of HSP90 chaperone/DNA topoisomerase II/histidine kinase"/>
    <property type="match status" value="1"/>
</dbReference>
<dbReference type="CDD" id="cd00130">
    <property type="entry name" value="PAS"/>
    <property type="match status" value="2"/>
</dbReference>
<dbReference type="SMART" id="SM00448">
    <property type="entry name" value="REC"/>
    <property type="match status" value="1"/>
</dbReference>
<evidence type="ECO:0000256" key="3">
    <source>
        <dbReference type="ARBA" id="ARBA00022553"/>
    </source>
</evidence>
<dbReference type="InterPro" id="IPR000014">
    <property type="entry name" value="PAS"/>
</dbReference>
<dbReference type="Pfam" id="PF13426">
    <property type="entry name" value="PAS_9"/>
    <property type="match status" value="1"/>
</dbReference>
<dbReference type="InterPro" id="IPR036890">
    <property type="entry name" value="HATPase_C_sf"/>
</dbReference>
<feature type="domain" description="PAS" evidence="9">
    <location>
        <begin position="183"/>
        <end position="255"/>
    </location>
</feature>
<feature type="domain" description="Histidine kinase" evidence="7">
    <location>
        <begin position="324"/>
        <end position="547"/>
    </location>
</feature>
<evidence type="ECO:0000256" key="4">
    <source>
        <dbReference type="ARBA" id="ARBA00022679"/>
    </source>
</evidence>
<dbReference type="FunFam" id="3.30.450.20:FF:000099">
    <property type="entry name" value="Sensory box sensor histidine kinase"/>
    <property type="match status" value="1"/>
</dbReference>
<accession>A0A850TF21</accession>
<dbReference type="PROSITE" id="PS50113">
    <property type="entry name" value="PAC"/>
    <property type="match status" value="1"/>
</dbReference>
<dbReference type="SMART" id="SM00091">
    <property type="entry name" value="PAS"/>
    <property type="match status" value="2"/>
</dbReference>
<sequence length="683" mass="77144">MSIDLKIAQRIANIYSLAIQRQQYHDHLVKIESNRAEELDKLVQQRTQELRASKYLMEKIFKSQLDAIVVMEECQSLNIMDCNPSAERMFGYKKSELIGSSLEILCENNPHRLKLLEKLARCAEADQHFYLESYELRQKNGNTFPARISATQMAGHEGDCFGWVLAIHDESERKQYENKIINSDKRFNLVLDSLRDGVWDWQIDTGDVYFSARYYKMLGYEPNELPASFDTWRKLVHPDDLAYAEQVVEKALEHGNTFVMEFRMATKDKTWRWILGRGRTVERDEQGKPLRMLGTHMDITNKKNMEDRIRQSQKLEAVGTLASGIAHDFNNILAGIIGYAELVMDEVPEGSKSHSRLNGIISGSERARQLISQILTFSRKSEREVSAVDIRLIVNEALKLIRASLPATITIEKEISSKLPFVMGDPTQIHQVIMNLSTNSLHAMKDGGTLKINLSTTQIRIDENPKNYDVSPGEYVVLGVSDNGYGIPDTILPKIFDPFFTTKEKDRGTGLGLSVVHGIIKEHNGDIQVTSKENKGTDVTVLLPVYAQASSNLDKHKDDALIGSEKIILVDDEEVLSVVTQDMLESLGYSVTALTDSGDALELFEKDPHSWDILLSDITMPGMTGIDLAENVREIRPDIPVILWSGDHSILPEALGGSSMKSYFIKKPFRQKELSQLLRKALA</sequence>
<dbReference type="Pfam" id="PF08447">
    <property type="entry name" value="PAS_3"/>
    <property type="match status" value="1"/>
</dbReference>
<protein>
    <recommendedName>
        <fullName evidence="2">histidine kinase</fullName>
        <ecNumber evidence="2">2.7.13.3</ecNumber>
    </recommendedName>
</protein>
<dbReference type="PROSITE" id="PS50110">
    <property type="entry name" value="RESPONSE_REGULATORY"/>
    <property type="match status" value="1"/>
</dbReference>
<organism evidence="11 12">
    <name type="scientific">Desulfobacter latus</name>
    <dbReference type="NCBI Taxonomy" id="2292"/>
    <lineage>
        <taxon>Bacteria</taxon>
        <taxon>Pseudomonadati</taxon>
        <taxon>Thermodesulfobacteriota</taxon>
        <taxon>Desulfobacteria</taxon>
        <taxon>Desulfobacterales</taxon>
        <taxon>Desulfobacteraceae</taxon>
        <taxon>Desulfobacter</taxon>
    </lineage>
</organism>
<evidence type="ECO:0000256" key="1">
    <source>
        <dbReference type="ARBA" id="ARBA00000085"/>
    </source>
</evidence>